<feature type="domain" description="AB hydrolase-1" evidence="2">
    <location>
        <begin position="16"/>
        <end position="144"/>
    </location>
</feature>
<reference evidence="3" key="1">
    <citation type="submission" date="2020-02" db="EMBL/GenBank/DDBJ databases">
        <authorList>
            <person name="Meier V. D."/>
        </authorList>
    </citation>
    <scope>NUCLEOTIDE SEQUENCE</scope>
    <source>
        <strain evidence="3">AVDCRST_MAG13</strain>
    </source>
</reference>
<dbReference type="PRINTS" id="PR00111">
    <property type="entry name" value="ABHYDROLASE"/>
</dbReference>
<evidence type="ECO:0000256" key="1">
    <source>
        <dbReference type="ARBA" id="ARBA00022801"/>
    </source>
</evidence>
<gene>
    <name evidence="3" type="ORF">AVDCRST_MAG13-2103</name>
</gene>
<dbReference type="EMBL" id="CADCVO010000337">
    <property type="protein sequence ID" value="CAA9498436.1"/>
    <property type="molecule type" value="Genomic_DNA"/>
</dbReference>
<dbReference type="GO" id="GO:0016787">
    <property type="term" value="F:hydrolase activity"/>
    <property type="evidence" value="ECO:0007669"/>
    <property type="project" value="UniProtKB-KW"/>
</dbReference>
<dbReference type="InterPro" id="IPR000073">
    <property type="entry name" value="AB_hydrolase_1"/>
</dbReference>
<dbReference type="Gene3D" id="3.40.50.1820">
    <property type="entry name" value="alpha/beta hydrolase"/>
    <property type="match status" value="1"/>
</dbReference>
<dbReference type="InterPro" id="IPR029058">
    <property type="entry name" value="AB_hydrolase_fold"/>
</dbReference>
<evidence type="ECO:0000313" key="3">
    <source>
        <dbReference type="EMBL" id="CAA9498436.1"/>
    </source>
</evidence>
<dbReference type="InterPro" id="IPR050266">
    <property type="entry name" value="AB_hydrolase_sf"/>
</dbReference>
<evidence type="ECO:0000259" key="2">
    <source>
        <dbReference type="Pfam" id="PF00561"/>
    </source>
</evidence>
<keyword evidence="1 3" id="KW-0378">Hydrolase</keyword>
<dbReference type="PANTHER" id="PTHR43798:SF31">
    <property type="entry name" value="AB HYDROLASE SUPERFAMILY PROTEIN YCLE"/>
    <property type="match status" value="1"/>
</dbReference>
<dbReference type="PANTHER" id="PTHR43798">
    <property type="entry name" value="MONOACYLGLYCEROL LIPASE"/>
    <property type="match status" value="1"/>
</dbReference>
<protein>
    <submittedName>
        <fullName evidence="3">Alpha/beta hydrolase fold</fullName>
    </submittedName>
</protein>
<dbReference type="AlphaFoldDB" id="A0A6J4SGR7"/>
<dbReference type="Pfam" id="PF00561">
    <property type="entry name" value="Abhydrolase_1"/>
    <property type="match status" value="1"/>
</dbReference>
<dbReference type="GO" id="GO:0016020">
    <property type="term" value="C:membrane"/>
    <property type="evidence" value="ECO:0007669"/>
    <property type="project" value="TreeGrafter"/>
</dbReference>
<accession>A0A6J4SGR7</accession>
<proteinExistence type="predicted"/>
<organism evidence="3">
    <name type="scientific">uncultured Solirubrobacteraceae bacterium</name>
    <dbReference type="NCBI Taxonomy" id="1162706"/>
    <lineage>
        <taxon>Bacteria</taxon>
        <taxon>Bacillati</taxon>
        <taxon>Actinomycetota</taxon>
        <taxon>Thermoleophilia</taxon>
        <taxon>Solirubrobacterales</taxon>
        <taxon>Solirubrobacteraceae</taxon>
        <taxon>environmental samples</taxon>
    </lineage>
</organism>
<dbReference type="SUPFAM" id="SSF53474">
    <property type="entry name" value="alpha/beta-Hydrolases"/>
    <property type="match status" value="1"/>
</dbReference>
<name>A0A6J4SGR7_9ACTN</name>
<sequence length="261" mass="27913">MSAPNLHVTDAGEGRPVVLLHGLTATHRYVVMGSRSLERSGHRVLAYDARGHGESAPAPPYAYPELAEDLEAVLDGFGIERAVLAGASMGAHTLLRFALEHPERVAGCVVITPAFHPDSPPGLDRWDLLAEGFRSGGVDGFVEAYGLDRVPEQWRETTETVLRQRMGAHRHQDAVADALQQVPRSAPYDVDDLAGIAVPTVVVADRDEADPGHPLWVGEDYAARIPGARLEVEPEGRSPLAWQGGQLSKVIAALAAQALPG</sequence>